<dbReference type="Proteomes" id="UP000487117">
    <property type="component" value="Unassembled WGS sequence"/>
</dbReference>
<proteinExistence type="predicted"/>
<comment type="caution">
    <text evidence="1">The sequence shown here is derived from an EMBL/GenBank/DDBJ whole genome shotgun (WGS) entry which is preliminary data.</text>
</comment>
<evidence type="ECO:0000313" key="1">
    <source>
        <dbReference type="EMBL" id="KAF1016315.1"/>
    </source>
</evidence>
<gene>
    <name evidence="1" type="ORF">GAK31_01806</name>
</gene>
<accession>A0A7V8JMP8</accession>
<sequence>MSCEGCTLQQMQDAARGEVDVGGVAVYSLSTGEIRSFVITNRIQEIPVSPQIEDYFIALVRFWNQNGRSLEMHFDLASATWNFESGGMARSAMAHARVARASASPEKPLPSSAYEAIQSPARMNNMLDLIGASMNSKGYLAYNTFINSVKTPIFTVDAGQPVEVIHFADGSLLKATYNLNVKGWESIPGTGRDIHNNPIPEKREDVVKDNRPMVYEFPGDIGSPAYMDFSQQAFYLGINISFKSGDRQVICTSNAFDEDIRVEVIYMSRY</sequence>
<organism evidence="1 2">
    <name type="scientific">Stenotrophomonas maltophilia</name>
    <name type="common">Pseudomonas maltophilia</name>
    <name type="synonym">Xanthomonas maltophilia</name>
    <dbReference type="NCBI Taxonomy" id="40324"/>
    <lineage>
        <taxon>Bacteria</taxon>
        <taxon>Pseudomonadati</taxon>
        <taxon>Pseudomonadota</taxon>
        <taxon>Gammaproteobacteria</taxon>
        <taxon>Lysobacterales</taxon>
        <taxon>Lysobacteraceae</taxon>
        <taxon>Stenotrophomonas</taxon>
        <taxon>Stenotrophomonas maltophilia group</taxon>
    </lineage>
</organism>
<name>A0A7V8JMP8_STEMA</name>
<reference evidence="2" key="1">
    <citation type="journal article" date="2020" name="MBio">
        <title>Horizontal gene transfer to a defensive symbiont with a reduced genome amongst a multipartite beetle microbiome.</title>
        <authorList>
            <person name="Waterworth S.C."/>
            <person name="Florez L.V."/>
            <person name="Rees E.R."/>
            <person name="Hertweck C."/>
            <person name="Kaltenpoth M."/>
            <person name="Kwan J.C."/>
        </authorList>
    </citation>
    <scope>NUCLEOTIDE SEQUENCE [LARGE SCALE GENOMIC DNA]</scope>
</reference>
<dbReference type="AlphaFoldDB" id="A0A7V8JMP8"/>
<evidence type="ECO:0000313" key="2">
    <source>
        <dbReference type="Proteomes" id="UP000487117"/>
    </source>
</evidence>
<dbReference type="EMBL" id="WNDS01000002">
    <property type="protein sequence ID" value="KAF1016315.1"/>
    <property type="molecule type" value="Genomic_DNA"/>
</dbReference>
<protein>
    <submittedName>
        <fullName evidence="1">Uncharacterized protein</fullName>
    </submittedName>
</protein>